<feature type="coiled-coil region" evidence="1">
    <location>
        <begin position="234"/>
        <end position="261"/>
    </location>
</feature>
<gene>
    <name evidence="3" type="primary">106054395</name>
</gene>
<dbReference type="AlphaFoldDB" id="A0A2C9KLI3"/>
<dbReference type="Proteomes" id="UP000076420">
    <property type="component" value="Unassembled WGS sequence"/>
</dbReference>
<evidence type="ECO:0000313" key="3">
    <source>
        <dbReference type="EnsemblMetazoa" id="BGLB021036-PA"/>
    </source>
</evidence>
<evidence type="ECO:0000256" key="1">
    <source>
        <dbReference type="SAM" id="Coils"/>
    </source>
</evidence>
<dbReference type="KEGG" id="bgt:106054395"/>
<dbReference type="VEuPathDB" id="VectorBase:BGLB021036"/>
<organism evidence="3 4">
    <name type="scientific">Biomphalaria glabrata</name>
    <name type="common">Bloodfluke planorb</name>
    <name type="synonym">Freshwater snail</name>
    <dbReference type="NCBI Taxonomy" id="6526"/>
    <lineage>
        <taxon>Eukaryota</taxon>
        <taxon>Metazoa</taxon>
        <taxon>Spiralia</taxon>
        <taxon>Lophotrochozoa</taxon>
        <taxon>Mollusca</taxon>
        <taxon>Gastropoda</taxon>
        <taxon>Heterobranchia</taxon>
        <taxon>Euthyneura</taxon>
        <taxon>Panpulmonata</taxon>
        <taxon>Hygrophila</taxon>
        <taxon>Lymnaeoidea</taxon>
        <taxon>Planorbidae</taxon>
        <taxon>Biomphalaria</taxon>
    </lineage>
</organism>
<proteinExistence type="predicted"/>
<keyword evidence="2" id="KW-0732">Signal</keyword>
<sequence length="280" mass="30420">MKLFSLTVSVLIVRLSVCGPAAMSGIVLTQKDTMNLLNEIMKQLDQNEERLINITDSTVEALYKQSKTIPVEIQKFFQITQSIKDTFPAQETALNELASHLVTASDSLTQVISQCSNKKIIPNASSRKTKKAIPENSPVVRSFSPTLIKRQTGPQVAGGASNNNVDSVTNVLIRPVEINKTAVDAAVSSVGKSNYFLVGEAADVVLKLGIAIAEKHRTRYVNLLPKIKLVGGIITDILNRMDELQNDVSQILDKSEAVSSQVRHNLTVIQGLAQSISSVL</sequence>
<evidence type="ECO:0000313" key="4">
    <source>
        <dbReference type="Proteomes" id="UP000076420"/>
    </source>
</evidence>
<dbReference type="VEuPathDB" id="VectorBase:BGLAX_032505"/>
<keyword evidence="1" id="KW-0175">Coiled coil</keyword>
<feature type="signal peptide" evidence="2">
    <location>
        <begin position="1"/>
        <end position="18"/>
    </location>
</feature>
<feature type="chain" id="PRO_5013061831" evidence="2">
    <location>
        <begin position="19"/>
        <end position="280"/>
    </location>
</feature>
<dbReference type="RefSeq" id="XP_013065683.2">
    <property type="nucleotide sequence ID" value="XM_013210229.2"/>
</dbReference>
<evidence type="ECO:0000256" key="2">
    <source>
        <dbReference type="SAM" id="SignalP"/>
    </source>
</evidence>
<protein>
    <submittedName>
        <fullName evidence="3">Uncharacterized protein</fullName>
    </submittedName>
</protein>
<reference evidence="3" key="1">
    <citation type="submission" date="2020-05" db="UniProtKB">
        <authorList>
            <consortium name="EnsemblMetazoa"/>
        </authorList>
    </citation>
    <scope>IDENTIFICATION</scope>
    <source>
        <strain evidence="3">BB02</strain>
    </source>
</reference>
<name>A0A2C9KLI3_BIOGL</name>
<dbReference type="EnsemblMetazoa" id="BGLB021036-RA">
    <property type="protein sequence ID" value="BGLB021036-PA"/>
    <property type="gene ID" value="BGLB021036"/>
</dbReference>
<accession>A0A2C9KLI3</accession>